<keyword evidence="4" id="KW-1185">Reference proteome</keyword>
<dbReference type="Proteomes" id="UP000198816">
    <property type="component" value="Unassembled WGS sequence"/>
</dbReference>
<evidence type="ECO:0000313" key="3">
    <source>
        <dbReference type="EMBL" id="SDW76423.1"/>
    </source>
</evidence>
<feature type="signal peptide" evidence="2">
    <location>
        <begin position="1"/>
        <end position="28"/>
    </location>
</feature>
<accession>A0A1H2W6X8</accession>
<evidence type="ECO:0000256" key="1">
    <source>
        <dbReference type="SAM" id="MobiDB-lite"/>
    </source>
</evidence>
<dbReference type="RefSeq" id="WP_175534582.1">
    <property type="nucleotide sequence ID" value="NZ_FNNZ01000008.1"/>
</dbReference>
<sequence>MSMRLSTLATAALLGAMLVAGSFMTAQAGEGCTKDKNKDSGTATAFPTQIRQL</sequence>
<feature type="compositionally biased region" description="Polar residues" evidence="1">
    <location>
        <begin position="40"/>
        <end position="53"/>
    </location>
</feature>
<protein>
    <submittedName>
        <fullName evidence="3">Uncharacterized protein</fullName>
    </submittedName>
</protein>
<feature type="chain" id="PRO_5011496156" evidence="2">
    <location>
        <begin position="29"/>
        <end position="53"/>
    </location>
</feature>
<proteinExistence type="predicted"/>
<keyword evidence="2" id="KW-0732">Signal</keyword>
<dbReference type="EMBL" id="FNNZ01000008">
    <property type="protein sequence ID" value="SDW76423.1"/>
    <property type="molecule type" value="Genomic_DNA"/>
</dbReference>
<evidence type="ECO:0000313" key="4">
    <source>
        <dbReference type="Proteomes" id="UP000198816"/>
    </source>
</evidence>
<dbReference type="AlphaFoldDB" id="A0A1H2W6X8"/>
<gene>
    <name evidence="3" type="ORF">SAMN05421783_10874</name>
</gene>
<evidence type="ECO:0000256" key="2">
    <source>
        <dbReference type="SAM" id="SignalP"/>
    </source>
</evidence>
<organism evidence="3 4">
    <name type="scientific">Thiocapsa roseopersicina</name>
    <dbReference type="NCBI Taxonomy" id="1058"/>
    <lineage>
        <taxon>Bacteria</taxon>
        <taxon>Pseudomonadati</taxon>
        <taxon>Pseudomonadota</taxon>
        <taxon>Gammaproteobacteria</taxon>
        <taxon>Chromatiales</taxon>
        <taxon>Chromatiaceae</taxon>
        <taxon>Thiocapsa</taxon>
    </lineage>
</organism>
<name>A0A1H2W6X8_THIRO</name>
<feature type="region of interest" description="Disordered" evidence="1">
    <location>
        <begin position="30"/>
        <end position="53"/>
    </location>
</feature>
<reference evidence="4" key="1">
    <citation type="submission" date="2016-10" db="EMBL/GenBank/DDBJ databases">
        <authorList>
            <person name="Varghese N."/>
            <person name="Submissions S."/>
        </authorList>
    </citation>
    <scope>NUCLEOTIDE SEQUENCE [LARGE SCALE GENOMIC DNA]</scope>
    <source>
        <strain evidence="4">DSM 217</strain>
    </source>
</reference>